<dbReference type="AlphaFoldDB" id="A0AAD7FVL0"/>
<sequence length="158" mass="18308">MPPKTKEPAPSFDSFCQRLTVAQVSNSLLDVRGKFPRGLRNAQVYSQLLGQNFVLYPKSKDIIHSLLDSHFYHILVAENTAPAILCAIMELDEDEWARLSRWVGEWFIRQDFEAAKREVWRAMLLGEARCEFPWIQQYQNGWPLEVDSSLLLSDIPRV</sequence>
<keyword evidence="2" id="KW-1185">Reference proteome</keyword>
<evidence type="ECO:0000313" key="2">
    <source>
        <dbReference type="Proteomes" id="UP001221757"/>
    </source>
</evidence>
<comment type="caution">
    <text evidence="1">The sequence shown here is derived from an EMBL/GenBank/DDBJ whole genome shotgun (WGS) entry which is preliminary data.</text>
</comment>
<organism evidence="1 2">
    <name type="scientific">Mycena rosella</name>
    <name type="common">Pink bonnet</name>
    <name type="synonym">Agaricus rosellus</name>
    <dbReference type="NCBI Taxonomy" id="1033263"/>
    <lineage>
        <taxon>Eukaryota</taxon>
        <taxon>Fungi</taxon>
        <taxon>Dikarya</taxon>
        <taxon>Basidiomycota</taxon>
        <taxon>Agaricomycotina</taxon>
        <taxon>Agaricomycetes</taxon>
        <taxon>Agaricomycetidae</taxon>
        <taxon>Agaricales</taxon>
        <taxon>Marasmiineae</taxon>
        <taxon>Mycenaceae</taxon>
        <taxon>Mycena</taxon>
    </lineage>
</organism>
<gene>
    <name evidence="1" type="ORF">B0H17DRAFT_1215910</name>
</gene>
<proteinExistence type="predicted"/>
<dbReference type="Proteomes" id="UP001221757">
    <property type="component" value="Unassembled WGS sequence"/>
</dbReference>
<name>A0AAD7FVL0_MYCRO</name>
<reference evidence="1" key="1">
    <citation type="submission" date="2023-03" db="EMBL/GenBank/DDBJ databases">
        <title>Massive genome expansion in bonnet fungi (Mycena s.s.) driven by repeated elements and novel gene families across ecological guilds.</title>
        <authorList>
            <consortium name="Lawrence Berkeley National Laboratory"/>
            <person name="Harder C.B."/>
            <person name="Miyauchi S."/>
            <person name="Viragh M."/>
            <person name="Kuo A."/>
            <person name="Thoen E."/>
            <person name="Andreopoulos B."/>
            <person name="Lu D."/>
            <person name="Skrede I."/>
            <person name="Drula E."/>
            <person name="Henrissat B."/>
            <person name="Morin E."/>
            <person name="Kohler A."/>
            <person name="Barry K."/>
            <person name="LaButti K."/>
            <person name="Morin E."/>
            <person name="Salamov A."/>
            <person name="Lipzen A."/>
            <person name="Mereny Z."/>
            <person name="Hegedus B."/>
            <person name="Baldrian P."/>
            <person name="Stursova M."/>
            <person name="Weitz H."/>
            <person name="Taylor A."/>
            <person name="Grigoriev I.V."/>
            <person name="Nagy L.G."/>
            <person name="Martin F."/>
            <person name="Kauserud H."/>
        </authorList>
    </citation>
    <scope>NUCLEOTIDE SEQUENCE</scope>
    <source>
        <strain evidence="1">CBHHK067</strain>
    </source>
</reference>
<accession>A0AAD7FVL0</accession>
<protein>
    <submittedName>
        <fullName evidence="1">Uncharacterized protein</fullName>
    </submittedName>
</protein>
<dbReference type="EMBL" id="JARKIE010000393">
    <property type="protein sequence ID" value="KAJ7645779.1"/>
    <property type="molecule type" value="Genomic_DNA"/>
</dbReference>
<evidence type="ECO:0000313" key="1">
    <source>
        <dbReference type="EMBL" id="KAJ7645779.1"/>
    </source>
</evidence>